<reference evidence="8" key="2">
    <citation type="submission" date="2023-06" db="EMBL/GenBank/DDBJ databases">
        <authorList>
            <person name="Ma L."/>
            <person name="Liu K.-W."/>
            <person name="Li Z."/>
            <person name="Hsiao Y.-Y."/>
            <person name="Qi Y."/>
            <person name="Fu T."/>
            <person name="Tang G."/>
            <person name="Zhang D."/>
            <person name="Sun W.-H."/>
            <person name="Liu D.-K."/>
            <person name="Li Y."/>
            <person name="Chen G.-Z."/>
            <person name="Liu X.-D."/>
            <person name="Liao X.-Y."/>
            <person name="Jiang Y.-T."/>
            <person name="Yu X."/>
            <person name="Hao Y."/>
            <person name="Huang J."/>
            <person name="Zhao X.-W."/>
            <person name="Ke S."/>
            <person name="Chen Y.-Y."/>
            <person name="Wu W.-L."/>
            <person name="Hsu J.-L."/>
            <person name="Lin Y.-F."/>
            <person name="Huang M.-D."/>
            <person name="Li C.-Y."/>
            <person name="Huang L."/>
            <person name="Wang Z.-W."/>
            <person name="Zhao X."/>
            <person name="Zhong W.-Y."/>
            <person name="Peng D.-H."/>
            <person name="Ahmad S."/>
            <person name="Lan S."/>
            <person name="Zhang J.-S."/>
            <person name="Tsai W.-C."/>
            <person name="Van De Peer Y."/>
            <person name="Liu Z.-J."/>
        </authorList>
    </citation>
    <scope>NUCLEOTIDE SEQUENCE</scope>
    <source>
        <strain evidence="8">CP</strain>
        <tissue evidence="8">Leaves</tissue>
    </source>
</reference>
<evidence type="ECO:0000256" key="7">
    <source>
        <dbReference type="SAM" id="Phobius"/>
    </source>
</evidence>
<evidence type="ECO:0000256" key="4">
    <source>
        <dbReference type="ARBA" id="ARBA00022989"/>
    </source>
</evidence>
<accession>A0AAV9DZ45</accession>
<keyword evidence="4 7" id="KW-1133">Transmembrane helix</keyword>
<proteinExistence type="inferred from homology"/>
<sequence length="170" mass="17514">MSFATSHPFLGATTPISLSNNTKSSFLASATSLTLPPKPTRTNTTHLRRRSSPPPSPRCSLAELAPATSSVYGALLLGGGLFAYARSGSKGSLVGGLSGAALMASAYYLMQNPETKVIGEALGFGSAFLFSSVFGIRLAATRKLIPAGPLLGLSVAALVVFTSAYMQDKI</sequence>
<dbReference type="InterPro" id="IPR005349">
    <property type="entry name" value="TMEM14"/>
</dbReference>
<dbReference type="EMBL" id="JAUJYO010000011">
    <property type="protein sequence ID" value="KAK1305288.1"/>
    <property type="molecule type" value="Genomic_DNA"/>
</dbReference>
<dbReference type="Gene3D" id="1.10.10.1740">
    <property type="entry name" value="Transmembrane protein 14-like"/>
    <property type="match status" value="1"/>
</dbReference>
<keyword evidence="9" id="KW-1185">Reference proteome</keyword>
<comment type="caution">
    <text evidence="8">The sequence shown here is derived from an EMBL/GenBank/DDBJ whole genome shotgun (WGS) entry which is preliminary data.</text>
</comment>
<evidence type="ECO:0000256" key="3">
    <source>
        <dbReference type="ARBA" id="ARBA00022692"/>
    </source>
</evidence>
<evidence type="ECO:0000256" key="6">
    <source>
        <dbReference type="SAM" id="MobiDB-lite"/>
    </source>
</evidence>
<gene>
    <name evidence="8" type="ORF">QJS10_CPB11g01917</name>
</gene>
<evidence type="ECO:0000313" key="8">
    <source>
        <dbReference type="EMBL" id="KAK1305288.1"/>
    </source>
</evidence>
<feature type="transmembrane region" description="Helical" evidence="7">
    <location>
        <begin position="92"/>
        <end position="110"/>
    </location>
</feature>
<keyword evidence="3 7" id="KW-0812">Transmembrane</keyword>
<evidence type="ECO:0000313" key="9">
    <source>
        <dbReference type="Proteomes" id="UP001180020"/>
    </source>
</evidence>
<comment type="subcellular location">
    <subcellularLocation>
        <location evidence="1">Membrane</location>
    </subcellularLocation>
</comment>
<dbReference type="InterPro" id="IPR044890">
    <property type="entry name" value="TMEM14_sf"/>
</dbReference>
<evidence type="ECO:0000256" key="5">
    <source>
        <dbReference type="ARBA" id="ARBA00023136"/>
    </source>
</evidence>
<feature type="region of interest" description="Disordered" evidence="6">
    <location>
        <begin position="29"/>
        <end position="59"/>
    </location>
</feature>
<dbReference type="Pfam" id="PF03647">
    <property type="entry name" value="Tmemb_14"/>
    <property type="match status" value="1"/>
</dbReference>
<dbReference type="Proteomes" id="UP001180020">
    <property type="component" value="Unassembled WGS sequence"/>
</dbReference>
<dbReference type="GO" id="GO:0015245">
    <property type="term" value="F:fatty acid transmembrane transporter activity"/>
    <property type="evidence" value="ECO:0007669"/>
    <property type="project" value="TreeGrafter"/>
</dbReference>
<keyword evidence="5 7" id="KW-0472">Membrane</keyword>
<evidence type="ECO:0000256" key="2">
    <source>
        <dbReference type="ARBA" id="ARBA00007590"/>
    </source>
</evidence>
<dbReference type="PANTHER" id="PTHR12668:SF38">
    <property type="entry name" value="PROTEIN FATTY ACID EXPORT 4, CHLOROPLASTIC"/>
    <property type="match status" value="1"/>
</dbReference>
<comment type="similarity">
    <text evidence="2">Belongs to the TMEM14 family.</text>
</comment>
<feature type="transmembrane region" description="Helical" evidence="7">
    <location>
        <begin position="64"/>
        <end position="85"/>
    </location>
</feature>
<evidence type="ECO:0000256" key="1">
    <source>
        <dbReference type="ARBA" id="ARBA00004370"/>
    </source>
</evidence>
<feature type="transmembrane region" description="Helical" evidence="7">
    <location>
        <begin position="122"/>
        <end position="140"/>
    </location>
</feature>
<dbReference type="PANTHER" id="PTHR12668">
    <property type="entry name" value="TRANSMEMBRANE PROTEIN 14, 15"/>
    <property type="match status" value="1"/>
</dbReference>
<organism evidence="8 9">
    <name type="scientific">Acorus calamus</name>
    <name type="common">Sweet flag</name>
    <dbReference type="NCBI Taxonomy" id="4465"/>
    <lineage>
        <taxon>Eukaryota</taxon>
        <taxon>Viridiplantae</taxon>
        <taxon>Streptophyta</taxon>
        <taxon>Embryophyta</taxon>
        <taxon>Tracheophyta</taxon>
        <taxon>Spermatophyta</taxon>
        <taxon>Magnoliopsida</taxon>
        <taxon>Liliopsida</taxon>
        <taxon>Acoraceae</taxon>
        <taxon>Acorus</taxon>
    </lineage>
</organism>
<reference evidence="8" key="1">
    <citation type="journal article" date="2023" name="Nat. Commun.">
        <title>Diploid and tetraploid genomes of Acorus and the evolution of monocots.</title>
        <authorList>
            <person name="Ma L."/>
            <person name="Liu K.W."/>
            <person name="Li Z."/>
            <person name="Hsiao Y.Y."/>
            <person name="Qi Y."/>
            <person name="Fu T."/>
            <person name="Tang G.D."/>
            <person name="Zhang D."/>
            <person name="Sun W.H."/>
            <person name="Liu D.K."/>
            <person name="Li Y."/>
            <person name="Chen G.Z."/>
            <person name="Liu X.D."/>
            <person name="Liao X.Y."/>
            <person name="Jiang Y.T."/>
            <person name="Yu X."/>
            <person name="Hao Y."/>
            <person name="Huang J."/>
            <person name="Zhao X.W."/>
            <person name="Ke S."/>
            <person name="Chen Y.Y."/>
            <person name="Wu W.L."/>
            <person name="Hsu J.L."/>
            <person name="Lin Y.F."/>
            <person name="Huang M.D."/>
            <person name="Li C.Y."/>
            <person name="Huang L."/>
            <person name="Wang Z.W."/>
            <person name="Zhao X."/>
            <person name="Zhong W.Y."/>
            <person name="Peng D.H."/>
            <person name="Ahmad S."/>
            <person name="Lan S."/>
            <person name="Zhang J.S."/>
            <person name="Tsai W.C."/>
            <person name="Van de Peer Y."/>
            <person name="Liu Z.J."/>
        </authorList>
    </citation>
    <scope>NUCLEOTIDE SEQUENCE</scope>
    <source>
        <strain evidence="8">CP</strain>
    </source>
</reference>
<feature type="transmembrane region" description="Helical" evidence="7">
    <location>
        <begin position="147"/>
        <end position="166"/>
    </location>
</feature>
<protein>
    <submittedName>
        <fullName evidence="8">Uncharacterized protein</fullName>
    </submittedName>
</protein>
<dbReference type="GO" id="GO:0009706">
    <property type="term" value="C:chloroplast inner membrane"/>
    <property type="evidence" value="ECO:0007669"/>
    <property type="project" value="TreeGrafter"/>
</dbReference>
<name>A0AAV9DZ45_ACOCL</name>
<dbReference type="AlphaFoldDB" id="A0AAV9DZ45"/>